<dbReference type="SUPFAM" id="SSF48452">
    <property type="entry name" value="TPR-like"/>
    <property type="match status" value="2"/>
</dbReference>
<gene>
    <name evidence="3" type="ORF">GCM10010249_20470</name>
</gene>
<accession>A0A918EJ23</accession>
<feature type="compositionally biased region" description="Low complexity" evidence="1">
    <location>
        <begin position="139"/>
        <end position="154"/>
    </location>
</feature>
<dbReference type="InterPro" id="IPR027417">
    <property type="entry name" value="P-loop_NTPase"/>
</dbReference>
<dbReference type="GO" id="GO:0043531">
    <property type="term" value="F:ADP binding"/>
    <property type="evidence" value="ECO:0007669"/>
    <property type="project" value="InterPro"/>
</dbReference>
<reference evidence="3" key="1">
    <citation type="journal article" date="2014" name="Int. J. Syst. Evol. Microbiol.">
        <title>Complete genome sequence of Corynebacterium casei LMG S-19264T (=DSM 44701T), isolated from a smear-ripened cheese.</title>
        <authorList>
            <consortium name="US DOE Joint Genome Institute (JGI-PGF)"/>
            <person name="Walter F."/>
            <person name="Albersmeier A."/>
            <person name="Kalinowski J."/>
            <person name="Ruckert C."/>
        </authorList>
    </citation>
    <scope>NUCLEOTIDE SEQUENCE</scope>
    <source>
        <strain evidence="3">JCM 4335</strain>
    </source>
</reference>
<dbReference type="Proteomes" id="UP000654123">
    <property type="component" value="Unassembled WGS sequence"/>
</dbReference>
<protein>
    <recommendedName>
        <fullName evidence="2">HTH cro/C1-type domain-containing protein</fullName>
    </recommendedName>
</protein>
<evidence type="ECO:0000259" key="2">
    <source>
        <dbReference type="SMART" id="SM00530"/>
    </source>
</evidence>
<dbReference type="InterPro" id="IPR010982">
    <property type="entry name" value="Lambda_DNA-bd_dom_sf"/>
</dbReference>
<evidence type="ECO:0000313" key="4">
    <source>
        <dbReference type="Proteomes" id="UP000654123"/>
    </source>
</evidence>
<feature type="compositionally biased region" description="Low complexity" evidence="1">
    <location>
        <begin position="116"/>
        <end position="128"/>
    </location>
</feature>
<dbReference type="GO" id="GO:0003677">
    <property type="term" value="F:DNA binding"/>
    <property type="evidence" value="ECO:0007669"/>
    <property type="project" value="InterPro"/>
</dbReference>
<feature type="domain" description="HTH cro/C1-type" evidence="2">
    <location>
        <begin position="26"/>
        <end position="81"/>
    </location>
</feature>
<dbReference type="EMBL" id="BMSV01000003">
    <property type="protein sequence ID" value="GGQ01909.1"/>
    <property type="molecule type" value="Genomic_DNA"/>
</dbReference>
<proteinExistence type="predicted"/>
<feature type="compositionally biased region" description="Pro residues" evidence="1">
    <location>
        <begin position="129"/>
        <end position="138"/>
    </location>
</feature>
<keyword evidence="4" id="KW-1185">Reference proteome</keyword>
<dbReference type="InterPro" id="IPR001387">
    <property type="entry name" value="Cro/C1-type_HTH"/>
</dbReference>
<dbReference type="RefSeq" id="WP_189532057.1">
    <property type="nucleotide sequence ID" value="NZ_BMSV01000003.1"/>
</dbReference>
<dbReference type="AlphaFoldDB" id="A0A918EJ23"/>
<name>A0A918EJ23_9ACTN</name>
<reference evidence="3" key="2">
    <citation type="submission" date="2020-09" db="EMBL/GenBank/DDBJ databases">
        <authorList>
            <person name="Sun Q."/>
            <person name="Ohkuma M."/>
        </authorList>
    </citation>
    <scope>NUCLEOTIDE SEQUENCE</scope>
    <source>
        <strain evidence="3">JCM 4335</strain>
    </source>
</reference>
<feature type="region of interest" description="Disordered" evidence="1">
    <location>
        <begin position="86"/>
        <end position="160"/>
    </location>
</feature>
<dbReference type="PANTHER" id="PTHR47691">
    <property type="entry name" value="REGULATOR-RELATED"/>
    <property type="match status" value="1"/>
</dbReference>
<dbReference type="Gene3D" id="1.25.40.10">
    <property type="entry name" value="Tetratricopeptide repeat domain"/>
    <property type="match status" value="2"/>
</dbReference>
<dbReference type="SMART" id="SM00530">
    <property type="entry name" value="HTH_XRE"/>
    <property type="match status" value="1"/>
</dbReference>
<dbReference type="SUPFAM" id="SSF52540">
    <property type="entry name" value="P-loop containing nucleoside triphosphate hydrolases"/>
    <property type="match status" value="1"/>
</dbReference>
<evidence type="ECO:0000313" key="3">
    <source>
        <dbReference type="EMBL" id="GGQ01909.1"/>
    </source>
</evidence>
<feature type="compositionally biased region" description="Basic and acidic residues" evidence="1">
    <location>
        <begin position="86"/>
        <end position="104"/>
    </location>
</feature>
<dbReference type="Gene3D" id="3.40.50.300">
    <property type="entry name" value="P-loop containing nucleotide triphosphate hydrolases"/>
    <property type="match status" value="1"/>
</dbReference>
<sequence length="941" mass="100473">MEGGTDTVSGSVDADAPPGMRELATRLRTVLSRAGYGGIREVAEASGLSRSTVSDALRGNRATWPTVTALLRHCGVAPDASWKRLHEAARRGQEQGRRQERADPAGHPAPGSAPLPVTVPGHPAGAVPGPRPPSPAVPHPGAGTAGSAAPSAPSLRAPYGELPHHVRGRAELLRTLEAALAADRERVHVLCGLGGSGKTTVALELARVARRSGHQVLWVSAATRDALHTGMRRVARELGVPAAEVDEAWEGLTSAPDLVWRALDGADRPWLLVLDNMDEPEGLTEWVRPGTAGLTVVTSRVGNPMVWGAEAVCHPVDVLPPEDGARVLVDLAGQAGSPQDARALAERLGGLPLALRLAGAYLARSARGAGLLHRRDGDGAHVRDFAGYAAALDRLGPDLLDRGERLGGAAGGDERRLRRLIGRTWELSLDLLEAQALPEARLLLRLLSCFAPSPFPAQLLDLDTLEESGLFTGAARVEGCDAALESLVDLGLVRVEDLRLGEGDGEEPFVLTCLSAHPLVLEASGLNARRARAAERDRLWRAASVVALRLASVDADEPGMWKVWDLLVPHLRAGLRAVPDHDEPTLVAFLSAANMAHGYAVVSNSYDLLDEFAALFRERAAALPPEHPAALHAQQLSLRHADDSGEGIDAAYALYEAARREHGDDHPNTVSTRHSLARALYVRGDLPAAEREYRALVALEDGVGPGTEALHHRTGLIAVLTDLGRGEEAVAQARTLLSLVEEGRLDADDLSARHHLGHALDRTGLFAEGERLHRRVLAELEGAGARGSHLHLHTARMLADNLAAQQRHEEALEVMDDLLRQYGAVSPARERAYNERLRLLDRRAHLLHRLCRHDESVDQLRALIADFAPVVPPDAPTVLNVRYGLALNLLHAGRPAEAEAELAVLVAALGPEGPGAAERSQEAAALRRQVAVLAEQLGRAR</sequence>
<dbReference type="PRINTS" id="PR00364">
    <property type="entry name" value="DISEASERSIST"/>
</dbReference>
<dbReference type="SUPFAM" id="SSF47413">
    <property type="entry name" value="lambda repressor-like DNA-binding domains"/>
    <property type="match status" value="1"/>
</dbReference>
<organism evidence="3 4">
    <name type="scientific">Streptomyces roseolilacinus</name>
    <dbReference type="NCBI Taxonomy" id="66904"/>
    <lineage>
        <taxon>Bacteria</taxon>
        <taxon>Bacillati</taxon>
        <taxon>Actinomycetota</taxon>
        <taxon>Actinomycetes</taxon>
        <taxon>Kitasatosporales</taxon>
        <taxon>Streptomycetaceae</taxon>
        <taxon>Streptomyces</taxon>
    </lineage>
</organism>
<dbReference type="InterPro" id="IPR011990">
    <property type="entry name" value="TPR-like_helical_dom_sf"/>
</dbReference>
<dbReference type="PANTHER" id="PTHR47691:SF3">
    <property type="entry name" value="HTH-TYPE TRANSCRIPTIONAL REGULATOR RV0890C-RELATED"/>
    <property type="match status" value="1"/>
</dbReference>
<comment type="caution">
    <text evidence="3">The sequence shown here is derived from an EMBL/GenBank/DDBJ whole genome shotgun (WGS) entry which is preliminary data.</text>
</comment>
<evidence type="ECO:0000256" key="1">
    <source>
        <dbReference type="SAM" id="MobiDB-lite"/>
    </source>
</evidence>